<dbReference type="AlphaFoldDB" id="A0A812US28"/>
<keyword evidence="3" id="KW-1185">Reference proteome</keyword>
<accession>A0A812US28</accession>
<evidence type="ECO:0000313" key="2">
    <source>
        <dbReference type="EMBL" id="CAE7595444.1"/>
    </source>
</evidence>
<sequence>MTLSASPRPWRSKAPKPTFSTASIRSMNRSCWDLFRARSRCRNFQNPQVEGILRSLEDVALTDPPAEGAEACSMLPQEAEVSMLRAEEENLQQQLQSLLQELEAARQAGPHEDLSQDVSAEIALLGCFQEVAMTHRELLFPEGAPEPLSRDHEVVASYIAENLQVSSRR</sequence>
<protein>
    <submittedName>
        <fullName evidence="2">Uncharacterized protein</fullName>
    </submittedName>
</protein>
<gene>
    <name evidence="2" type="ORF">SNAT2548_LOCUS33882</name>
</gene>
<organism evidence="2 3">
    <name type="scientific">Symbiodinium natans</name>
    <dbReference type="NCBI Taxonomy" id="878477"/>
    <lineage>
        <taxon>Eukaryota</taxon>
        <taxon>Sar</taxon>
        <taxon>Alveolata</taxon>
        <taxon>Dinophyceae</taxon>
        <taxon>Suessiales</taxon>
        <taxon>Symbiodiniaceae</taxon>
        <taxon>Symbiodinium</taxon>
    </lineage>
</organism>
<proteinExistence type="predicted"/>
<name>A0A812US28_9DINO</name>
<evidence type="ECO:0000313" key="3">
    <source>
        <dbReference type="Proteomes" id="UP000604046"/>
    </source>
</evidence>
<evidence type="ECO:0000256" key="1">
    <source>
        <dbReference type="SAM" id="Coils"/>
    </source>
</evidence>
<comment type="caution">
    <text evidence="2">The sequence shown here is derived from an EMBL/GenBank/DDBJ whole genome shotgun (WGS) entry which is preliminary data.</text>
</comment>
<reference evidence="2" key="1">
    <citation type="submission" date="2021-02" db="EMBL/GenBank/DDBJ databases">
        <authorList>
            <person name="Dougan E. K."/>
            <person name="Rhodes N."/>
            <person name="Thang M."/>
            <person name="Chan C."/>
        </authorList>
    </citation>
    <scope>NUCLEOTIDE SEQUENCE</scope>
</reference>
<feature type="coiled-coil region" evidence="1">
    <location>
        <begin position="81"/>
        <end position="108"/>
    </location>
</feature>
<keyword evidence="1" id="KW-0175">Coiled coil</keyword>
<dbReference type="EMBL" id="CAJNDS010002782">
    <property type="protein sequence ID" value="CAE7595444.1"/>
    <property type="molecule type" value="Genomic_DNA"/>
</dbReference>
<dbReference type="Proteomes" id="UP000604046">
    <property type="component" value="Unassembled WGS sequence"/>
</dbReference>